<evidence type="ECO:0000313" key="1">
    <source>
        <dbReference type="EMBL" id="OAJ60567.1"/>
    </source>
</evidence>
<keyword evidence="3" id="KW-1185">Reference proteome</keyword>
<proteinExistence type="predicted"/>
<reference evidence="3 4" key="1">
    <citation type="submission" date="2016-04" db="EMBL/GenBank/DDBJ databases">
        <title>Reclassification of Paraburkholderia panaciterrae (Farh et al. 2015) Dobritsa &amp; Samadpour 2016 as a later homotypic synonym of Paraburkholderia ginsengiterrae (Farh et al. 2015) Dobritsa &amp; Samadpour 2016.</title>
        <authorList>
            <person name="Dobritsa A.P."/>
            <person name="Kutumbaka K."/>
            <person name="Samadpour M."/>
        </authorList>
    </citation>
    <scope>NUCLEOTIDE SEQUENCE [LARGE SCALE GENOMIC DNA]</scope>
    <source>
        <strain evidence="2 4">DCY85</strain>
        <strain evidence="1 3">DCY85-1</strain>
    </source>
</reference>
<comment type="caution">
    <text evidence="2">The sequence shown here is derived from an EMBL/GenBank/DDBJ whole genome shotgun (WGS) entry which is preliminary data.</text>
</comment>
<dbReference type="Proteomes" id="UP000077961">
    <property type="component" value="Unassembled WGS sequence"/>
</dbReference>
<evidence type="ECO:0000313" key="3">
    <source>
        <dbReference type="Proteomes" id="UP000077961"/>
    </source>
</evidence>
<sequence>MLAIESAFELVACGERHALNRSAADLLSGALKAVDREDHSAVTVQQHPLGFLCVKWNIDASRSLRIHVWGQDMRYRQEPNWPIHDHIFSFKSVILLGKVQNKIYTLSEQGKGRMCKIFEVDYTREQSTLIATGDPAMLTMTSATVYEEGQTYEMQSGILHRTALRSSFAVTVLATTLVRSQFGARPRVIGATGGFGLAYNRRIAQKQEVLEQLESARKSLLIF</sequence>
<protein>
    <submittedName>
        <fullName evidence="2">Uncharacterized protein</fullName>
    </submittedName>
</protein>
<dbReference type="Proteomes" id="UP000078116">
    <property type="component" value="Unassembled WGS sequence"/>
</dbReference>
<dbReference type="EMBL" id="LXKA01000110">
    <property type="protein sequence ID" value="OAJ64121.1"/>
    <property type="molecule type" value="Genomic_DNA"/>
</dbReference>
<accession>A0A1A9NBP0</accession>
<dbReference type="EMBL" id="LXJZ01000101">
    <property type="protein sequence ID" value="OAJ60567.1"/>
    <property type="molecule type" value="Genomic_DNA"/>
</dbReference>
<organism evidence="2 4">
    <name type="scientific">Paraburkholderia ginsengiterrae</name>
    <dbReference type="NCBI Taxonomy" id="1462993"/>
    <lineage>
        <taxon>Bacteria</taxon>
        <taxon>Pseudomonadati</taxon>
        <taxon>Pseudomonadota</taxon>
        <taxon>Betaproteobacteria</taxon>
        <taxon>Burkholderiales</taxon>
        <taxon>Burkholderiaceae</taxon>
        <taxon>Paraburkholderia</taxon>
    </lineage>
</organism>
<dbReference type="AlphaFoldDB" id="A0A1A9NBP0"/>
<dbReference type="OrthoDB" id="7832908at2"/>
<evidence type="ECO:0000313" key="2">
    <source>
        <dbReference type="EMBL" id="OAJ64121.1"/>
    </source>
</evidence>
<dbReference type="RefSeq" id="WP_064266952.1">
    <property type="nucleotide sequence ID" value="NZ_LXJZ01000101.1"/>
</dbReference>
<gene>
    <name evidence="1" type="ORF">A6V36_01875</name>
    <name evidence="2" type="ORF">A6V37_01075</name>
</gene>
<name>A0A1A9NBP0_9BURK</name>
<evidence type="ECO:0000313" key="4">
    <source>
        <dbReference type="Proteomes" id="UP000078116"/>
    </source>
</evidence>